<dbReference type="SMART" id="SM00388">
    <property type="entry name" value="HisKA"/>
    <property type="match status" value="1"/>
</dbReference>
<evidence type="ECO:0000313" key="15">
    <source>
        <dbReference type="EMBL" id="QGQ99751.1"/>
    </source>
</evidence>
<dbReference type="PROSITE" id="PS50109">
    <property type="entry name" value="HIS_KIN"/>
    <property type="match status" value="1"/>
</dbReference>
<accession>A0A6B8RTN2</accession>
<dbReference type="InterPro" id="IPR003660">
    <property type="entry name" value="HAMP_dom"/>
</dbReference>
<dbReference type="Gene3D" id="6.10.340.10">
    <property type="match status" value="1"/>
</dbReference>
<dbReference type="Proteomes" id="UP000426246">
    <property type="component" value="Chromosome"/>
</dbReference>
<dbReference type="Pfam" id="PF00672">
    <property type="entry name" value="HAMP"/>
    <property type="match status" value="1"/>
</dbReference>
<evidence type="ECO:0000256" key="7">
    <source>
        <dbReference type="ARBA" id="ARBA00022741"/>
    </source>
</evidence>
<dbReference type="Pfam" id="PF02518">
    <property type="entry name" value="HATPase_c"/>
    <property type="match status" value="1"/>
</dbReference>
<dbReference type="SUPFAM" id="SSF47384">
    <property type="entry name" value="Homodimeric domain of signal transducing histidine kinase"/>
    <property type="match status" value="1"/>
</dbReference>
<dbReference type="InterPro" id="IPR003594">
    <property type="entry name" value="HATPase_dom"/>
</dbReference>
<dbReference type="EMBL" id="CP034235">
    <property type="protein sequence ID" value="QGQ99751.1"/>
    <property type="molecule type" value="Genomic_DNA"/>
</dbReference>
<comment type="subcellular location">
    <subcellularLocation>
        <location evidence="2">Cell membrane</location>
        <topology evidence="2">Multi-pass membrane protein</topology>
    </subcellularLocation>
</comment>
<dbReference type="CDD" id="cd00082">
    <property type="entry name" value="HisKA"/>
    <property type="match status" value="1"/>
</dbReference>
<dbReference type="SMART" id="SM00387">
    <property type="entry name" value="HATPase_c"/>
    <property type="match status" value="1"/>
</dbReference>
<gene>
    <name evidence="15" type="ORF">EHS13_35260</name>
</gene>
<evidence type="ECO:0000256" key="3">
    <source>
        <dbReference type="ARBA" id="ARBA00012438"/>
    </source>
</evidence>
<evidence type="ECO:0000313" key="16">
    <source>
        <dbReference type="Proteomes" id="UP000426246"/>
    </source>
</evidence>
<keyword evidence="16" id="KW-1185">Reference proteome</keyword>
<feature type="transmembrane region" description="Helical" evidence="12">
    <location>
        <begin position="307"/>
        <end position="327"/>
    </location>
</feature>
<dbReference type="SUPFAM" id="SSF55874">
    <property type="entry name" value="ATPase domain of HSP90 chaperone/DNA topoisomerase II/histidine kinase"/>
    <property type="match status" value="1"/>
</dbReference>
<dbReference type="InterPro" id="IPR003661">
    <property type="entry name" value="HisK_dim/P_dom"/>
</dbReference>
<sequence>MKKRSVTFKLFMITLLSFSLFLGVFMAGQTLFYKSFYLSMKKSKLENSIEKFSLLYEKEKWDSADITRNVNKFADQNNTQIAILDEKGTVKFTPAYDFIVETTDKQQYKIPLNNIVYLEEFQKLKLAIGLQVEVEGIIDDTHNQVSYLSSISNDNEKWENSNLKIVNATTAANPNFTLSGITQTTLTPVATLKKATAVSIVGIELSQKKIDGKIIALEIPTQISQMASYNKELLWSSIDYWNGLKLLNHITIEPGKTIQFQYTSPSNGMDNIVFAKPVTKDDGTSEYVFAISSLQPVGEAVDVMKNYYIYGFLVALILIAAMALLFSKIITKPLIKMNQVAARMANLDFSEEVPVKSTDELGNMAVSLNRLSRNLGSSLSELKVANEQLQLDIEKEKLLETMRKEFVASVSHELKTPLGIIKGFAEGVKDNIAEHKREHYIDVILDEIDKMDDLVLDLLDLAKLESKAYKLDAESFDIMDLVGDVEARLINRIKEKRITIKHETETLKVYGDFRRIEQVITNILNNAIRHTDYEGSITIGTSKLENKVHIYIENSGSPIAEDDLKLIWDRFYRAEKSRDRKTGGTGLGLSIVKNILEMHDSRFGVENTDNGVRFYFTLMNSH</sequence>
<evidence type="ECO:0000256" key="8">
    <source>
        <dbReference type="ARBA" id="ARBA00022777"/>
    </source>
</evidence>
<dbReference type="GO" id="GO:0005886">
    <property type="term" value="C:plasma membrane"/>
    <property type="evidence" value="ECO:0007669"/>
    <property type="project" value="UniProtKB-SubCell"/>
</dbReference>
<dbReference type="AlphaFoldDB" id="A0A6B8RTN2"/>
<evidence type="ECO:0000256" key="10">
    <source>
        <dbReference type="ARBA" id="ARBA00023012"/>
    </source>
</evidence>
<dbReference type="GO" id="GO:0016036">
    <property type="term" value="P:cellular response to phosphate starvation"/>
    <property type="evidence" value="ECO:0007669"/>
    <property type="project" value="TreeGrafter"/>
</dbReference>
<protein>
    <recommendedName>
        <fullName evidence="3">histidine kinase</fullName>
        <ecNumber evidence="3">2.7.13.3</ecNumber>
    </recommendedName>
</protein>
<keyword evidence="4" id="KW-1003">Cell membrane</keyword>
<dbReference type="GO" id="GO:0005524">
    <property type="term" value="F:ATP binding"/>
    <property type="evidence" value="ECO:0007669"/>
    <property type="project" value="UniProtKB-KW"/>
</dbReference>
<evidence type="ECO:0000256" key="9">
    <source>
        <dbReference type="ARBA" id="ARBA00022840"/>
    </source>
</evidence>
<name>A0A6B8RTN2_9BACL</name>
<dbReference type="RefSeq" id="WP_155704942.1">
    <property type="nucleotide sequence ID" value="NZ_CP034235.1"/>
</dbReference>
<dbReference type="InterPro" id="IPR050351">
    <property type="entry name" value="BphY/WalK/GraS-like"/>
</dbReference>
<feature type="domain" description="Histidine kinase" evidence="13">
    <location>
        <begin position="409"/>
        <end position="622"/>
    </location>
</feature>
<evidence type="ECO:0000256" key="6">
    <source>
        <dbReference type="ARBA" id="ARBA00022679"/>
    </source>
</evidence>
<feature type="domain" description="HAMP" evidence="14">
    <location>
        <begin position="328"/>
        <end position="380"/>
    </location>
</feature>
<dbReference type="CDD" id="cd06225">
    <property type="entry name" value="HAMP"/>
    <property type="match status" value="1"/>
</dbReference>
<keyword evidence="8 15" id="KW-0418">Kinase</keyword>
<dbReference type="InterPro" id="IPR005467">
    <property type="entry name" value="His_kinase_dom"/>
</dbReference>
<evidence type="ECO:0000256" key="5">
    <source>
        <dbReference type="ARBA" id="ARBA00022553"/>
    </source>
</evidence>
<keyword evidence="12" id="KW-0812">Transmembrane</keyword>
<keyword evidence="9" id="KW-0067">ATP-binding</keyword>
<dbReference type="Gene3D" id="1.10.287.130">
    <property type="match status" value="1"/>
</dbReference>
<dbReference type="PROSITE" id="PS50885">
    <property type="entry name" value="HAMP"/>
    <property type="match status" value="1"/>
</dbReference>
<evidence type="ECO:0000256" key="4">
    <source>
        <dbReference type="ARBA" id="ARBA00022475"/>
    </source>
</evidence>
<dbReference type="GO" id="GO:0000155">
    <property type="term" value="F:phosphorelay sensor kinase activity"/>
    <property type="evidence" value="ECO:0007669"/>
    <property type="project" value="InterPro"/>
</dbReference>
<dbReference type="Pfam" id="PF00512">
    <property type="entry name" value="HisKA"/>
    <property type="match status" value="1"/>
</dbReference>
<evidence type="ECO:0000259" key="13">
    <source>
        <dbReference type="PROSITE" id="PS50109"/>
    </source>
</evidence>
<keyword evidence="12" id="KW-1133">Transmembrane helix</keyword>
<keyword evidence="5" id="KW-0597">Phosphoprotein</keyword>
<organism evidence="15 16">
    <name type="scientific">Paenibacillus psychroresistens</name>
    <dbReference type="NCBI Taxonomy" id="1778678"/>
    <lineage>
        <taxon>Bacteria</taxon>
        <taxon>Bacillati</taxon>
        <taxon>Bacillota</taxon>
        <taxon>Bacilli</taxon>
        <taxon>Bacillales</taxon>
        <taxon>Paenibacillaceae</taxon>
        <taxon>Paenibacillus</taxon>
    </lineage>
</organism>
<dbReference type="KEGG" id="ppsc:EHS13_35260"/>
<keyword evidence="11 12" id="KW-0472">Membrane</keyword>
<evidence type="ECO:0000256" key="1">
    <source>
        <dbReference type="ARBA" id="ARBA00000085"/>
    </source>
</evidence>
<dbReference type="GO" id="GO:0004721">
    <property type="term" value="F:phosphoprotein phosphatase activity"/>
    <property type="evidence" value="ECO:0007669"/>
    <property type="project" value="TreeGrafter"/>
</dbReference>
<dbReference type="InterPro" id="IPR036890">
    <property type="entry name" value="HATPase_C_sf"/>
</dbReference>
<dbReference type="Gene3D" id="3.30.565.10">
    <property type="entry name" value="Histidine kinase-like ATPase, C-terminal domain"/>
    <property type="match status" value="1"/>
</dbReference>
<dbReference type="FunFam" id="3.30.565.10:FF:000006">
    <property type="entry name" value="Sensor histidine kinase WalK"/>
    <property type="match status" value="1"/>
</dbReference>
<keyword evidence="6" id="KW-0808">Transferase</keyword>
<dbReference type="OrthoDB" id="9762826at2"/>
<reference evidence="16" key="1">
    <citation type="submission" date="2018-11" db="EMBL/GenBank/DDBJ databases">
        <title>Complete genome sequence of Paenibacillus sp. ML311-T8.</title>
        <authorList>
            <person name="Nam Y.-D."/>
            <person name="Kang J."/>
            <person name="Chung W.-H."/>
            <person name="Park Y.S."/>
        </authorList>
    </citation>
    <scope>NUCLEOTIDE SEQUENCE [LARGE SCALE GENOMIC DNA]</scope>
    <source>
        <strain evidence="16">ML311-T8</strain>
    </source>
</reference>
<proteinExistence type="predicted"/>
<evidence type="ECO:0000256" key="2">
    <source>
        <dbReference type="ARBA" id="ARBA00004651"/>
    </source>
</evidence>
<dbReference type="PRINTS" id="PR00344">
    <property type="entry name" value="BCTRLSENSOR"/>
</dbReference>
<dbReference type="FunFam" id="1.10.287.130:FF:000001">
    <property type="entry name" value="Two-component sensor histidine kinase"/>
    <property type="match status" value="1"/>
</dbReference>
<dbReference type="SUPFAM" id="SSF158472">
    <property type="entry name" value="HAMP domain-like"/>
    <property type="match status" value="1"/>
</dbReference>
<dbReference type="PANTHER" id="PTHR45453">
    <property type="entry name" value="PHOSPHATE REGULON SENSOR PROTEIN PHOR"/>
    <property type="match status" value="1"/>
</dbReference>
<dbReference type="InterPro" id="IPR036097">
    <property type="entry name" value="HisK_dim/P_sf"/>
</dbReference>
<keyword evidence="10" id="KW-0902">Two-component regulatory system</keyword>
<evidence type="ECO:0000256" key="12">
    <source>
        <dbReference type="SAM" id="Phobius"/>
    </source>
</evidence>
<dbReference type="EC" id="2.7.13.3" evidence="3"/>
<dbReference type="SMART" id="SM00304">
    <property type="entry name" value="HAMP"/>
    <property type="match status" value="1"/>
</dbReference>
<dbReference type="InterPro" id="IPR004358">
    <property type="entry name" value="Sig_transdc_His_kin-like_C"/>
</dbReference>
<comment type="catalytic activity">
    <reaction evidence="1">
        <text>ATP + protein L-histidine = ADP + protein N-phospho-L-histidine.</text>
        <dbReference type="EC" id="2.7.13.3"/>
    </reaction>
</comment>
<evidence type="ECO:0000256" key="11">
    <source>
        <dbReference type="ARBA" id="ARBA00023136"/>
    </source>
</evidence>
<evidence type="ECO:0000259" key="14">
    <source>
        <dbReference type="PROSITE" id="PS50885"/>
    </source>
</evidence>
<dbReference type="PANTHER" id="PTHR45453:SF3">
    <property type="entry name" value="HISTIDINE KINASE"/>
    <property type="match status" value="1"/>
</dbReference>
<keyword evidence="7" id="KW-0547">Nucleotide-binding</keyword>